<dbReference type="PANTHER" id="PTHR43173:SF19">
    <property type="entry name" value="AARF DOMAIN-CONTAINING PROTEIN KINASE 1"/>
    <property type="match status" value="1"/>
</dbReference>
<dbReference type="OrthoDB" id="408712at2759"/>
<dbReference type="EMBL" id="CAJNJA010007690">
    <property type="protein sequence ID" value="CAE7227717.1"/>
    <property type="molecule type" value="Genomic_DNA"/>
</dbReference>
<evidence type="ECO:0000259" key="1">
    <source>
        <dbReference type="Pfam" id="PF03109"/>
    </source>
</evidence>
<organism evidence="2 3">
    <name type="scientific">Symbiodinium necroappetens</name>
    <dbReference type="NCBI Taxonomy" id="1628268"/>
    <lineage>
        <taxon>Eukaryota</taxon>
        <taxon>Sar</taxon>
        <taxon>Alveolata</taxon>
        <taxon>Dinophyceae</taxon>
        <taxon>Suessiales</taxon>
        <taxon>Symbiodiniaceae</taxon>
        <taxon>Symbiodinium</taxon>
    </lineage>
</organism>
<dbReference type="InterPro" id="IPR051130">
    <property type="entry name" value="Mito_struct-func_regulator"/>
</dbReference>
<evidence type="ECO:0000313" key="2">
    <source>
        <dbReference type="EMBL" id="CAE7227717.1"/>
    </source>
</evidence>
<name>A0A812KGZ3_9DINO</name>
<reference evidence="2" key="1">
    <citation type="submission" date="2021-02" db="EMBL/GenBank/DDBJ databases">
        <authorList>
            <person name="Dougan E. K."/>
            <person name="Rhodes N."/>
            <person name="Thang M."/>
            <person name="Chan C."/>
        </authorList>
    </citation>
    <scope>NUCLEOTIDE SEQUENCE</scope>
</reference>
<dbReference type="InterPro" id="IPR011009">
    <property type="entry name" value="Kinase-like_dom_sf"/>
</dbReference>
<feature type="non-terminal residue" evidence="2">
    <location>
        <position position="1"/>
    </location>
</feature>
<keyword evidence="3" id="KW-1185">Reference proteome</keyword>
<evidence type="ECO:0000313" key="3">
    <source>
        <dbReference type="Proteomes" id="UP000601435"/>
    </source>
</evidence>
<dbReference type="Pfam" id="PF03109">
    <property type="entry name" value="ABC1"/>
    <property type="match status" value="1"/>
</dbReference>
<dbReference type="SUPFAM" id="SSF56112">
    <property type="entry name" value="Protein kinase-like (PK-like)"/>
    <property type="match status" value="1"/>
</dbReference>
<protein>
    <submittedName>
        <fullName evidence="2">ABC1K8 protein</fullName>
    </submittedName>
</protein>
<dbReference type="Proteomes" id="UP000601435">
    <property type="component" value="Unassembled WGS sequence"/>
</dbReference>
<proteinExistence type="predicted"/>
<dbReference type="PANTHER" id="PTHR43173">
    <property type="entry name" value="ABC1 FAMILY PROTEIN"/>
    <property type="match status" value="1"/>
</dbReference>
<dbReference type="AlphaFoldDB" id="A0A812KGZ3"/>
<accession>A0A812KGZ3</accession>
<dbReference type="InterPro" id="IPR004147">
    <property type="entry name" value="ABC1_dom"/>
</dbReference>
<comment type="caution">
    <text evidence="2">The sequence shown here is derived from an EMBL/GenBank/DDBJ whole genome shotgun (WGS) entry which is preliminary data.</text>
</comment>
<feature type="domain" description="ABC1 atypical kinase-like" evidence="1">
    <location>
        <begin position="346"/>
        <end position="555"/>
    </location>
</feature>
<gene>
    <name evidence="2" type="primary">ABC1K8</name>
    <name evidence="2" type="ORF">SNEC2469_LOCUS3319</name>
</gene>
<sequence>QFPSSLLDASAVVPEALVAFFIKPVGEVPGGGQKKSGAQSWAAEVDIAWLSLARKPPRVELPPLKHVHLAKADSLRVTCLPSPATSLPSRDLLDFLCPLCESGNWCSQLQATVQAAFADLILRSKEQFCCEGRFHDEGELKRNAMSFATCALQELSRSVQKGIERCIRELASVSLVQASLNVCAMSQMVRRCDLGSPRLFAESQGRMVGQDLVQGGLVLGEDERKALAKAVVDVAISIYTIGMMKEYSAPVETISRWVPALAAFWPSLETSKLSWEERHHAIAKLLYEVGLRLGGLPFKAMQFVGLRDDLPDGYRKWFSKAQENTEFFSPPEHVQRVLGAFGPSLHWSDEPKKSASIAQVHLKATWNGWPAVAKVQHAHVRAEYTGDLKTMAELGAYVNKYEEAKGAAVMLAALAEKLAPTVEMETDFMKEAANQERVRELFRQHGTDVAVAQVYMSSPEGLVMQKLEGITAAEAIAGWKQGGGAQNDLFGREQRDVVYSAFAEMVLKHGFFQMDAHPGNLMILKEGRLALLDFGQCCEPTEEQHRRFRHFALEAPTSQEAAKDTAKLKSWLANMGIEVTELKAEKTAELLFYGAKSSMFPDTDKIDPEIMPLLLIVLYLSRFENTVAQLRVQAGFQDAADHFAVLRAFNKAARVGGEVHMDL</sequence>